<dbReference type="Proteomes" id="UP001191082">
    <property type="component" value="Unassembled WGS sequence"/>
</dbReference>
<dbReference type="Pfam" id="PF01584">
    <property type="entry name" value="CheW"/>
    <property type="match status" value="1"/>
</dbReference>
<comment type="function">
    <text evidence="11">Involved in the transmission of sensory signals from the chemoreceptors to the flagellar motors. CheA is autophosphorylated; it can transfer its phosphate group to either CheB or CheY.</text>
</comment>
<dbReference type="SMART" id="SM00387">
    <property type="entry name" value="HATPase_c"/>
    <property type="match status" value="1"/>
</dbReference>
<feature type="domain" description="HPt" evidence="16">
    <location>
        <begin position="1"/>
        <end position="108"/>
    </location>
</feature>
<dbReference type="Gene3D" id="3.30.565.10">
    <property type="entry name" value="Histidine kinase-like ATPase, C-terminal domain"/>
    <property type="match status" value="1"/>
</dbReference>
<reference evidence="17 18" key="1">
    <citation type="submission" date="2019-05" db="EMBL/GenBank/DDBJ databases">
        <title>Marivita sp. nov. isolated from sea sediment.</title>
        <authorList>
            <person name="Kim W."/>
        </authorList>
    </citation>
    <scope>NUCLEOTIDE SEQUENCE [LARGE SCALE GENOMIC DNA]</scope>
    <source>
        <strain evidence="17 18">CAU 1492</strain>
    </source>
</reference>
<evidence type="ECO:0000256" key="10">
    <source>
        <dbReference type="ARBA" id="ARBA00023012"/>
    </source>
</evidence>
<gene>
    <name evidence="17" type="ORF">FGK64_09080</name>
</gene>
<dbReference type="Pfam" id="PF02518">
    <property type="entry name" value="HATPase_c"/>
    <property type="match status" value="1"/>
</dbReference>
<evidence type="ECO:0000256" key="5">
    <source>
        <dbReference type="ARBA" id="ARBA00022553"/>
    </source>
</evidence>
<feature type="region of interest" description="Disordered" evidence="13">
    <location>
        <begin position="253"/>
        <end position="312"/>
    </location>
</feature>
<evidence type="ECO:0000256" key="1">
    <source>
        <dbReference type="ARBA" id="ARBA00000085"/>
    </source>
</evidence>
<evidence type="ECO:0000256" key="9">
    <source>
        <dbReference type="ARBA" id="ARBA00022840"/>
    </source>
</evidence>
<comment type="caution">
    <text evidence="17">The sequence shown here is derived from an EMBL/GenBank/DDBJ whole genome shotgun (WGS) entry which is preliminary data.</text>
</comment>
<keyword evidence="4" id="KW-0145">Chemotaxis</keyword>
<dbReference type="InterPro" id="IPR036097">
    <property type="entry name" value="HisK_dim/P_sf"/>
</dbReference>
<dbReference type="InterPro" id="IPR037006">
    <property type="entry name" value="CheA-like_homodim_sf"/>
</dbReference>
<dbReference type="SMART" id="SM01231">
    <property type="entry name" value="H-kinase_dim"/>
    <property type="match status" value="1"/>
</dbReference>
<dbReference type="InterPro" id="IPR003594">
    <property type="entry name" value="HATPase_dom"/>
</dbReference>
<keyword evidence="7" id="KW-0547">Nucleotide-binding</keyword>
<dbReference type="SUPFAM" id="SSF55874">
    <property type="entry name" value="ATPase domain of HSP90 chaperone/DNA topoisomerase II/histidine kinase"/>
    <property type="match status" value="1"/>
</dbReference>
<dbReference type="SUPFAM" id="SSF47384">
    <property type="entry name" value="Homodimeric domain of signal transducing histidine kinase"/>
    <property type="match status" value="1"/>
</dbReference>
<sequence>MSASAEIRQTFFQECDELLEALDDGLYEIDQGVADGEVDAETVNAVFRSVHSIKGGAAAFGLDDLVHFAHQFETVLDVMRDGQLVPNEDVMKVCHRAADHLSDLVAAGRDERVLEGSTGADLIKKLSEIGGREATTGSSEQQSVDAGVSFQPLGLSLPMDFTFEEPAENDFSIQLIPSASLYSSGNDVSFLLRELIELGEVKVSVDTSELPDFDEMDCSDAYFKWSIDLRTTEAASSVRDVFEFVDGMCELDVTSREPSAKPSGETEEEDDDGPPALPLLNGASEPDAVEPPRQQSGRSEGKDKTGAQSGPKATVRVNLDLVDRLINMVGELVINQAVLTQCIDDAGLLDRGDLATSLAEFKNLARDIQESVMAIRAQSVKPLFQRMARIVREAAELSGKDADFQTEEETTEVDKTIIERLVDPLTHMIRNAVDHGLESRDDRIAAGKPDQGTIMLSAAHRSGRVLIEVSDDGAGINRPKVLKIATEKGLVSPDAQLKDSEIDNLLFMPGFSTADKVSNLSGRGVGMDVVKSAIQKLGGRVNIQSTPGKGTTMSISLPLTLAVLDGMVVDVAGQTMVVPITAIVETLRPKAGDIHRLGAETSVVSVRNNLVPIIDLGVVFGHRSQPMAISDMVLLLVESDNGTSWALAVDQIFDQRQVVIKGLETNYGHVPGVAAATILGDGNIALIIDPEETAHRNGPVIDQRDLALFDEVS</sequence>
<dbReference type="PANTHER" id="PTHR43395:SF10">
    <property type="entry name" value="CHEMOTAXIS PROTEIN CHEA"/>
    <property type="match status" value="1"/>
</dbReference>
<dbReference type="Gene3D" id="1.20.120.160">
    <property type="entry name" value="HPT domain"/>
    <property type="match status" value="1"/>
</dbReference>
<dbReference type="CDD" id="cd16916">
    <property type="entry name" value="HATPase_CheA-like"/>
    <property type="match status" value="1"/>
</dbReference>
<evidence type="ECO:0000313" key="18">
    <source>
        <dbReference type="Proteomes" id="UP001191082"/>
    </source>
</evidence>
<evidence type="ECO:0000256" key="3">
    <source>
        <dbReference type="ARBA" id="ARBA00021495"/>
    </source>
</evidence>
<evidence type="ECO:0000259" key="16">
    <source>
        <dbReference type="PROSITE" id="PS50894"/>
    </source>
</evidence>
<dbReference type="InterPro" id="IPR051315">
    <property type="entry name" value="Bact_Chemotaxis_CheA"/>
</dbReference>
<dbReference type="SUPFAM" id="SSF47226">
    <property type="entry name" value="Histidine-containing phosphotransfer domain, HPT domain"/>
    <property type="match status" value="1"/>
</dbReference>
<feature type="modified residue" description="Phosphohistidine" evidence="12">
    <location>
        <position position="51"/>
    </location>
</feature>
<dbReference type="PRINTS" id="PR00344">
    <property type="entry name" value="BCTRLSENSOR"/>
</dbReference>
<dbReference type="Gene3D" id="1.10.287.560">
    <property type="entry name" value="Histidine kinase CheA-like, homodimeric domain"/>
    <property type="match status" value="1"/>
</dbReference>
<dbReference type="PROSITE" id="PS50894">
    <property type="entry name" value="HPT"/>
    <property type="match status" value="1"/>
</dbReference>
<dbReference type="RefSeq" id="WP_138863495.1">
    <property type="nucleotide sequence ID" value="NZ_VCPC01000002.1"/>
</dbReference>
<organism evidence="17 18">
    <name type="scientific">Arenibacterium halophilum</name>
    <dbReference type="NCBI Taxonomy" id="2583821"/>
    <lineage>
        <taxon>Bacteria</taxon>
        <taxon>Pseudomonadati</taxon>
        <taxon>Pseudomonadota</taxon>
        <taxon>Alphaproteobacteria</taxon>
        <taxon>Rhodobacterales</taxon>
        <taxon>Paracoccaceae</taxon>
        <taxon>Arenibacterium</taxon>
    </lineage>
</organism>
<evidence type="ECO:0000259" key="14">
    <source>
        <dbReference type="PROSITE" id="PS50109"/>
    </source>
</evidence>
<comment type="catalytic activity">
    <reaction evidence="1">
        <text>ATP + protein L-histidine = ADP + protein N-phospho-L-histidine.</text>
        <dbReference type="EC" id="2.7.13.3"/>
    </reaction>
</comment>
<keyword evidence="8" id="KW-0418">Kinase</keyword>
<dbReference type="PANTHER" id="PTHR43395">
    <property type="entry name" value="SENSOR HISTIDINE KINASE CHEA"/>
    <property type="match status" value="1"/>
</dbReference>
<name>A0ABY2XAF3_9RHOB</name>
<dbReference type="PROSITE" id="PS50109">
    <property type="entry name" value="HIS_KIN"/>
    <property type="match status" value="1"/>
</dbReference>
<protein>
    <recommendedName>
        <fullName evidence="3">Chemotaxis protein CheA</fullName>
        <ecNumber evidence="2">2.7.13.3</ecNumber>
    </recommendedName>
</protein>
<evidence type="ECO:0000256" key="4">
    <source>
        <dbReference type="ARBA" id="ARBA00022500"/>
    </source>
</evidence>
<evidence type="ECO:0000256" key="6">
    <source>
        <dbReference type="ARBA" id="ARBA00022679"/>
    </source>
</evidence>
<feature type="domain" description="Histidine kinase" evidence="14">
    <location>
        <begin position="353"/>
        <end position="561"/>
    </location>
</feature>
<feature type="domain" description="CheW-like" evidence="15">
    <location>
        <begin position="563"/>
        <end position="699"/>
    </location>
</feature>
<evidence type="ECO:0000256" key="2">
    <source>
        <dbReference type="ARBA" id="ARBA00012438"/>
    </source>
</evidence>
<accession>A0ABY2XAF3</accession>
<dbReference type="Pfam" id="PF01627">
    <property type="entry name" value="Hpt"/>
    <property type="match status" value="1"/>
</dbReference>
<dbReference type="PROSITE" id="PS50851">
    <property type="entry name" value="CHEW"/>
    <property type="match status" value="1"/>
</dbReference>
<dbReference type="EC" id="2.7.13.3" evidence="2"/>
<evidence type="ECO:0000313" key="17">
    <source>
        <dbReference type="EMBL" id="TMV12939.1"/>
    </source>
</evidence>
<evidence type="ECO:0000256" key="12">
    <source>
        <dbReference type="PROSITE-ProRule" id="PRU00110"/>
    </source>
</evidence>
<keyword evidence="9" id="KW-0067">ATP-binding</keyword>
<keyword evidence="6" id="KW-0808">Transferase</keyword>
<dbReference type="InterPro" id="IPR036641">
    <property type="entry name" value="HPT_dom_sf"/>
</dbReference>
<proteinExistence type="predicted"/>
<dbReference type="SUPFAM" id="SSF50341">
    <property type="entry name" value="CheW-like"/>
    <property type="match status" value="1"/>
</dbReference>
<dbReference type="SMART" id="SM00260">
    <property type="entry name" value="CheW"/>
    <property type="match status" value="1"/>
</dbReference>
<dbReference type="SMART" id="SM00073">
    <property type="entry name" value="HPT"/>
    <property type="match status" value="1"/>
</dbReference>
<dbReference type="InterPro" id="IPR036061">
    <property type="entry name" value="CheW-like_dom_sf"/>
</dbReference>
<dbReference type="InterPro" id="IPR004358">
    <property type="entry name" value="Sig_transdc_His_kin-like_C"/>
</dbReference>
<evidence type="ECO:0000259" key="15">
    <source>
        <dbReference type="PROSITE" id="PS50851"/>
    </source>
</evidence>
<keyword evidence="10" id="KW-0902">Two-component regulatory system</keyword>
<evidence type="ECO:0000256" key="8">
    <source>
        <dbReference type="ARBA" id="ARBA00022777"/>
    </source>
</evidence>
<keyword evidence="5 12" id="KW-0597">Phosphoprotein</keyword>
<dbReference type="InterPro" id="IPR005467">
    <property type="entry name" value="His_kinase_dom"/>
</dbReference>
<dbReference type="InterPro" id="IPR002545">
    <property type="entry name" value="CheW-lke_dom"/>
</dbReference>
<evidence type="ECO:0000256" key="11">
    <source>
        <dbReference type="ARBA" id="ARBA00035100"/>
    </source>
</evidence>
<evidence type="ECO:0000256" key="7">
    <source>
        <dbReference type="ARBA" id="ARBA00022741"/>
    </source>
</evidence>
<dbReference type="CDD" id="cd00731">
    <property type="entry name" value="CheA_reg"/>
    <property type="match status" value="1"/>
</dbReference>
<dbReference type="InterPro" id="IPR008207">
    <property type="entry name" value="Sig_transdc_His_kin_Hpt_dom"/>
</dbReference>
<dbReference type="CDD" id="cd00088">
    <property type="entry name" value="HPT"/>
    <property type="match status" value="1"/>
</dbReference>
<dbReference type="EMBL" id="VCPC01000002">
    <property type="protein sequence ID" value="TMV12939.1"/>
    <property type="molecule type" value="Genomic_DNA"/>
</dbReference>
<evidence type="ECO:0000256" key="13">
    <source>
        <dbReference type="SAM" id="MobiDB-lite"/>
    </source>
</evidence>
<dbReference type="InterPro" id="IPR004105">
    <property type="entry name" value="CheA-like_dim"/>
</dbReference>
<keyword evidence="18" id="KW-1185">Reference proteome</keyword>
<dbReference type="InterPro" id="IPR036890">
    <property type="entry name" value="HATPase_C_sf"/>
</dbReference>
<dbReference type="Pfam" id="PF02895">
    <property type="entry name" value="H-kinase_dim"/>
    <property type="match status" value="1"/>
</dbReference>
<dbReference type="Gene3D" id="2.30.30.40">
    <property type="entry name" value="SH3 Domains"/>
    <property type="match status" value="1"/>
</dbReference>